<evidence type="ECO:0000256" key="2">
    <source>
        <dbReference type="ARBA" id="ARBA00012438"/>
    </source>
</evidence>
<accession>A0A7W7HYI1</accession>
<dbReference type="RefSeq" id="WP_275411396.1">
    <property type="nucleotide sequence ID" value="NZ_BOMK01000059.1"/>
</dbReference>
<evidence type="ECO:0000256" key="7">
    <source>
        <dbReference type="ARBA" id="ARBA00022840"/>
    </source>
</evidence>
<dbReference type="Gene3D" id="1.20.5.1930">
    <property type="match status" value="1"/>
</dbReference>
<evidence type="ECO:0000256" key="8">
    <source>
        <dbReference type="ARBA" id="ARBA00023012"/>
    </source>
</evidence>
<keyword evidence="7" id="KW-0067">ATP-binding</keyword>
<dbReference type="Pfam" id="PF07730">
    <property type="entry name" value="HisKA_3"/>
    <property type="match status" value="1"/>
</dbReference>
<dbReference type="Proteomes" id="UP000578112">
    <property type="component" value="Unassembled WGS sequence"/>
</dbReference>
<evidence type="ECO:0000313" key="12">
    <source>
        <dbReference type="Proteomes" id="UP000578112"/>
    </source>
</evidence>
<reference evidence="11 12" key="1">
    <citation type="submission" date="2020-08" db="EMBL/GenBank/DDBJ databases">
        <title>Sequencing the genomes of 1000 actinobacteria strains.</title>
        <authorList>
            <person name="Klenk H.-P."/>
        </authorList>
    </citation>
    <scope>NUCLEOTIDE SEQUENCE [LARGE SCALE GENOMIC DNA]</scope>
    <source>
        <strain evidence="11 12">DSM 43149</strain>
    </source>
</reference>
<dbReference type="AlphaFoldDB" id="A0A7W7HYI1"/>
<dbReference type="InterPro" id="IPR050482">
    <property type="entry name" value="Sensor_HK_TwoCompSys"/>
</dbReference>
<evidence type="ECO:0000256" key="6">
    <source>
        <dbReference type="ARBA" id="ARBA00022777"/>
    </source>
</evidence>
<keyword evidence="6 11" id="KW-0418">Kinase</keyword>
<dbReference type="GO" id="GO:0016020">
    <property type="term" value="C:membrane"/>
    <property type="evidence" value="ECO:0007669"/>
    <property type="project" value="InterPro"/>
</dbReference>
<keyword evidence="9" id="KW-0472">Membrane</keyword>
<comment type="catalytic activity">
    <reaction evidence="1">
        <text>ATP + protein L-histidine = ADP + protein N-phospho-L-histidine.</text>
        <dbReference type="EC" id="2.7.13.3"/>
    </reaction>
</comment>
<evidence type="ECO:0000256" key="3">
    <source>
        <dbReference type="ARBA" id="ARBA00022553"/>
    </source>
</evidence>
<evidence type="ECO:0000259" key="10">
    <source>
        <dbReference type="Pfam" id="PF07730"/>
    </source>
</evidence>
<evidence type="ECO:0000256" key="1">
    <source>
        <dbReference type="ARBA" id="ARBA00000085"/>
    </source>
</evidence>
<evidence type="ECO:0000313" key="11">
    <source>
        <dbReference type="EMBL" id="MBB4763124.1"/>
    </source>
</evidence>
<name>A0A7W7HYI1_9ACTN</name>
<protein>
    <recommendedName>
        <fullName evidence="2">histidine kinase</fullName>
        <ecNumber evidence="2">2.7.13.3</ecNumber>
    </recommendedName>
</protein>
<evidence type="ECO:0000256" key="9">
    <source>
        <dbReference type="SAM" id="Phobius"/>
    </source>
</evidence>
<keyword evidence="12" id="KW-1185">Reference proteome</keyword>
<feature type="domain" description="Signal transduction histidine kinase subgroup 3 dimerisation and phosphoacceptor" evidence="10">
    <location>
        <begin position="192"/>
        <end position="257"/>
    </location>
</feature>
<dbReference type="PANTHER" id="PTHR24421:SF10">
    <property type="entry name" value="NITRATE_NITRITE SENSOR PROTEIN NARQ"/>
    <property type="match status" value="1"/>
</dbReference>
<feature type="transmembrane region" description="Helical" evidence="9">
    <location>
        <begin position="113"/>
        <end position="131"/>
    </location>
</feature>
<gene>
    <name evidence="11" type="ORF">BJ971_003680</name>
</gene>
<evidence type="ECO:0000256" key="4">
    <source>
        <dbReference type="ARBA" id="ARBA00022679"/>
    </source>
</evidence>
<dbReference type="CDD" id="cd16917">
    <property type="entry name" value="HATPase_UhpB-NarQ-NarX-like"/>
    <property type="match status" value="1"/>
</dbReference>
<comment type="caution">
    <text evidence="11">The sequence shown here is derived from an EMBL/GenBank/DDBJ whole genome shotgun (WGS) entry which is preliminary data.</text>
</comment>
<dbReference type="PANTHER" id="PTHR24421">
    <property type="entry name" value="NITRATE/NITRITE SENSOR PROTEIN NARX-RELATED"/>
    <property type="match status" value="1"/>
</dbReference>
<dbReference type="GO" id="GO:0005524">
    <property type="term" value="F:ATP binding"/>
    <property type="evidence" value="ECO:0007669"/>
    <property type="project" value="UniProtKB-KW"/>
</dbReference>
<keyword evidence="5" id="KW-0547">Nucleotide-binding</keyword>
<dbReference type="GO" id="GO:0046983">
    <property type="term" value="F:protein dimerization activity"/>
    <property type="evidence" value="ECO:0007669"/>
    <property type="project" value="InterPro"/>
</dbReference>
<dbReference type="SUPFAM" id="SSF55874">
    <property type="entry name" value="ATPase domain of HSP90 chaperone/DNA topoisomerase II/histidine kinase"/>
    <property type="match status" value="1"/>
</dbReference>
<dbReference type="InterPro" id="IPR036890">
    <property type="entry name" value="HATPase_C_sf"/>
</dbReference>
<keyword evidence="4" id="KW-0808">Transferase</keyword>
<dbReference type="EC" id="2.7.13.3" evidence="2"/>
<feature type="transmembrane region" description="Helical" evidence="9">
    <location>
        <begin position="78"/>
        <end position="106"/>
    </location>
</feature>
<organism evidence="11 12">
    <name type="scientific">Actinoplanes digitatis</name>
    <dbReference type="NCBI Taxonomy" id="1868"/>
    <lineage>
        <taxon>Bacteria</taxon>
        <taxon>Bacillati</taxon>
        <taxon>Actinomycetota</taxon>
        <taxon>Actinomycetes</taxon>
        <taxon>Micromonosporales</taxon>
        <taxon>Micromonosporaceae</taxon>
        <taxon>Actinoplanes</taxon>
    </lineage>
</organism>
<evidence type="ECO:0000256" key="5">
    <source>
        <dbReference type="ARBA" id="ARBA00022741"/>
    </source>
</evidence>
<dbReference type="GO" id="GO:0000155">
    <property type="term" value="F:phosphorelay sensor kinase activity"/>
    <property type="evidence" value="ECO:0007669"/>
    <property type="project" value="InterPro"/>
</dbReference>
<keyword evidence="9" id="KW-1133">Transmembrane helix</keyword>
<dbReference type="EMBL" id="JACHNH010000001">
    <property type="protein sequence ID" value="MBB4763124.1"/>
    <property type="molecule type" value="Genomic_DNA"/>
</dbReference>
<keyword evidence="9" id="KW-0812">Transmembrane</keyword>
<proteinExistence type="predicted"/>
<keyword evidence="8" id="KW-0902">Two-component regulatory system</keyword>
<dbReference type="Gene3D" id="3.30.565.10">
    <property type="entry name" value="Histidine kinase-like ATPase, C-terminal domain"/>
    <property type="match status" value="1"/>
</dbReference>
<feature type="transmembrane region" description="Helical" evidence="9">
    <location>
        <begin position="143"/>
        <end position="163"/>
    </location>
</feature>
<keyword evidence="3" id="KW-0597">Phosphoprotein</keyword>
<dbReference type="InterPro" id="IPR011712">
    <property type="entry name" value="Sig_transdc_His_kin_sub3_dim/P"/>
</dbReference>
<sequence length="394" mass="41408">MSALLFALLVPGPAGEPRAAARNRLADGIAVTLAFGYGALMLRLGDASRAGAPLPWYADAALGTLGCLALLRRRRRPVAVAAALLPLTAVSVMATGAMLVALFTVAIRRRGTVALLLAAAYVALVPVYYLLHDDPEFPLWVDLVVRACTAAGALGWGMFVGAYRRLTESLREHAARLEAEQQLRVDQARLTERARIAREMHDVLAHRMSMVSLHAGALEVRTDARPEEIAIAAGAIRTSAHEALQELRGVIGVLRDGAAGRPEPPQPGLADVPDLVAGARAMGLTVGYRCEPVAAGPPVLLGRTAYRIVQEGLTNARKHSPGERVDVLLAGAAGDGLRIRITNPCGPAAGPPEVPGAGAGLIGVGERVALAGGRVEYGRRGDAFRLEAWLPWPA</sequence>